<dbReference type="Gene3D" id="3.80.30.30">
    <property type="match status" value="1"/>
</dbReference>
<dbReference type="EMBL" id="CP139781">
    <property type="protein sequence ID" value="WRQ86481.1"/>
    <property type="molecule type" value="Genomic_DNA"/>
</dbReference>
<sequence length="365" mass="40372">MSDPSAAHLPRHTTRGRGTAINPPSRFERVHVELDPAASATDWGDDPTERPAPSTQFFFDDSASILSRNDSPDVPYTFGLNPYRGCEHGCAYCFARPYHNYLGWSSGLDFETKILVKRRAPALLRDALSKPSWQPEPVAFSGATDCYQPCERHFRLTRQCLEVALELRNPVALITKNRLITRDLDLFTDFAAWNGAAVLITMTSLDPDLAGRLEPRAARPSARLDAISRLAGAGVPVGVMIAPIVPGLTDHEIPAILQAAANAGARSASRIVLRLPHDVKTLFTDWLDTHYPGKKDRVLSRIREIRGGELNVTQWRTRMRGEGPHAESIHHLFEVSRRRAGLAPDLPELNTTAFRPPGGTQLDLL</sequence>
<feature type="region of interest" description="Disordered" evidence="4">
    <location>
        <begin position="1"/>
        <end position="31"/>
    </location>
</feature>
<proteinExistence type="predicted"/>
<dbReference type="Proteomes" id="UP000738431">
    <property type="component" value="Chromosome"/>
</dbReference>
<dbReference type="Pfam" id="PF04055">
    <property type="entry name" value="Radical_SAM"/>
    <property type="match status" value="1"/>
</dbReference>
<evidence type="ECO:0000256" key="1">
    <source>
        <dbReference type="ARBA" id="ARBA00022723"/>
    </source>
</evidence>
<accession>A0ABZ1C4Q7</accession>
<evidence type="ECO:0000256" key="4">
    <source>
        <dbReference type="SAM" id="MobiDB-lite"/>
    </source>
</evidence>
<dbReference type="SFLD" id="SFLDS00029">
    <property type="entry name" value="Radical_SAM"/>
    <property type="match status" value="1"/>
</dbReference>
<name>A0ABZ1C4Q7_9BACT</name>
<keyword evidence="2" id="KW-0408">Iron</keyword>
<dbReference type="InterPro" id="IPR006638">
    <property type="entry name" value="Elp3/MiaA/NifB-like_rSAM"/>
</dbReference>
<feature type="domain" description="Elp3/MiaA/NifB-like radical SAM core" evidence="5">
    <location>
        <begin position="76"/>
        <end position="303"/>
    </location>
</feature>
<keyword evidence="3" id="KW-0411">Iron-sulfur</keyword>
<keyword evidence="1" id="KW-0479">Metal-binding</keyword>
<dbReference type="RefSeq" id="WP_221031402.1">
    <property type="nucleotide sequence ID" value="NZ_CP139781.1"/>
</dbReference>
<dbReference type="InterPro" id="IPR007197">
    <property type="entry name" value="rSAM"/>
</dbReference>
<evidence type="ECO:0000313" key="7">
    <source>
        <dbReference type="Proteomes" id="UP000738431"/>
    </source>
</evidence>
<keyword evidence="7" id="KW-1185">Reference proteome</keyword>
<reference evidence="6 7" key="1">
    <citation type="submission" date="2021-08" db="EMBL/GenBank/DDBJ databases">
        <authorList>
            <person name="Zhang D."/>
            <person name="Zhang A."/>
            <person name="Wang L."/>
        </authorList>
    </citation>
    <scope>NUCLEOTIDE SEQUENCE [LARGE SCALE GENOMIC DNA]</scope>
    <source>
        <strain evidence="6 7">WL0086</strain>
    </source>
</reference>
<dbReference type="InterPro" id="IPR040086">
    <property type="entry name" value="MJ0683-like"/>
</dbReference>
<dbReference type="SUPFAM" id="SSF102114">
    <property type="entry name" value="Radical SAM enzymes"/>
    <property type="match status" value="1"/>
</dbReference>
<protein>
    <submittedName>
        <fullName evidence="6">PA0069 family radical SAM protein</fullName>
    </submittedName>
</protein>
<dbReference type="PANTHER" id="PTHR43432">
    <property type="entry name" value="SLR0285 PROTEIN"/>
    <property type="match status" value="1"/>
</dbReference>
<evidence type="ECO:0000259" key="5">
    <source>
        <dbReference type="SMART" id="SM00729"/>
    </source>
</evidence>
<dbReference type="NCBIfam" id="NF033668">
    <property type="entry name" value="rSAM_PA0069"/>
    <property type="match status" value="1"/>
</dbReference>
<evidence type="ECO:0000256" key="3">
    <source>
        <dbReference type="ARBA" id="ARBA00023014"/>
    </source>
</evidence>
<dbReference type="PANTHER" id="PTHR43432:SF3">
    <property type="entry name" value="SLR0285 PROTEIN"/>
    <property type="match status" value="1"/>
</dbReference>
<dbReference type="SMART" id="SM00729">
    <property type="entry name" value="Elp3"/>
    <property type="match status" value="1"/>
</dbReference>
<reference evidence="6 7" key="2">
    <citation type="submission" date="2023-12" db="EMBL/GenBank/DDBJ databases">
        <title>Description of an unclassified Opitutus bacterium of Verrucomicrobiota.</title>
        <authorList>
            <person name="Zhang D.-F."/>
        </authorList>
    </citation>
    <scope>NUCLEOTIDE SEQUENCE [LARGE SCALE GENOMIC DNA]</scope>
    <source>
        <strain evidence="6 7">WL0086</strain>
    </source>
</reference>
<dbReference type="InterPro" id="IPR058240">
    <property type="entry name" value="rSAM_sf"/>
</dbReference>
<evidence type="ECO:0000313" key="6">
    <source>
        <dbReference type="EMBL" id="WRQ86481.1"/>
    </source>
</evidence>
<gene>
    <name evidence="6" type="ORF">K1X11_016820</name>
</gene>
<evidence type="ECO:0000256" key="2">
    <source>
        <dbReference type="ARBA" id="ARBA00023004"/>
    </source>
</evidence>
<organism evidence="6 7">
    <name type="scientific">Actomonas aquatica</name>
    <dbReference type="NCBI Taxonomy" id="2866162"/>
    <lineage>
        <taxon>Bacteria</taxon>
        <taxon>Pseudomonadati</taxon>
        <taxon>Verrucomicrobiota</taxon>
        <taxon>Opitutia</taxon>
        <taxon>Opitutales</taxon>
        <taxon>Opitutaceae</taxon>
        <taxon>Actomonas</taxon>
    </lineage>
</organism>
<dbReference type="SFLD" id="SFLDG01084">
    <property type="entry name" value="Uncharacterised_Radical_SAM_Su"/>
    <property type="match status" value="1"/>
</dbReference>